<dbReference type="Proteomes" id="UP000277577">
    <property type="component" value="Chromosome"/>
</dbReference>
<gene>
    <name evidence="2" type="ORF">Lche_3280</name>
    <name evidence="3" type="ORF">NCTC11976_01193</name>
</gene>
<accession>A0A0W0S5V9</accession>
<evidence type="ECO:0000313" key="3">
    <source>
        <dbReference type="EMBL" id="VEB35117.1"/>
    </source>
</evidence>
<protein>
    <submittedName>
        <fullName evidence="2">Coiled-coil protein</fullName>
    </submittedName>
</protein>
<keyword evidence="1" id="KW-0175">Coiled coil</keyword>
<feature type="coiled-coil region" evidence="1">
    <location>
        <begin position="118"/>
        <end position="171"/>
    </location>
</feature>
<organism evidence="2 4">
    <name type="scientific">Legionella cherrii</name>
    <dbReference type="NCBI Taxonomy" id="28084"/>
    <lineage>
        <taxon>Bacteria</taxon>
        <taxon>Pseudomonadati</taxon>
        <taxon>Pseudomonadota</taxon>
        <taxon>Gammaproteobacteria</taxon>
        <taxon>Legionellales</taxon>
        <taxon>Legionellaceae</taxon>
        <taxon>Legionella</taxon>
    </lineage>
</organism>
<dbReference type="AlphaFoldDB" id="A0A0W0S5V9"/>
<evidence type="ECO:0000313" key="2">
    <source>
        <dbReference type="EMBL" id="KTC78491.1"/>
    </source>
</evidence>
<evidence type="ECO:0000256" key="1">
    <source>
        <dbReference type="SAM" id="Coils"/>
    </source>
</evidence>
<reference evidence="2 4" key="1">
    <citation type="submission" date="2015-11" db="EMBL/GenBank/DDBJ databases">
        <title>Genomic analysis of 38 Legionella species identifies large and diverse effector repertoires.</title>
        <authorList>
            <person name="Burstein D."/>
            <person name="Amaro F."/>
            <person name="Zusman T."/>
            <person name="Lifshitz Z."/>
            <person name="Cohen O."/>
            <person name="Gilbert J.A."/>
            <person name="Pupko T."/>
            <person name="Shuman H.A."/>
            <person name="Segal G."/>
        </authorList>
    </citation>
    <scope>NUCLEOTIDE SEQUENCE [LARGE SCALE GENOMIC DNA]</scope>
    <source>
        <strain evidence="2 4">ORW</strain>
    </source>
</reference>
<dbReference type="Proteomes" id="UP000054921">
    <property type="component" value="Unassembled WGS sequence"/>
</dbReference>
<dbReference type="EMBL" id="LNXW01000014">
    <property type="protein sequence ID" value="KTC78491.1"/>
    <property type="molecule type" value="Genomic_DNA"/>
</dbReference>
<dbReference type="EMBL" id="LR134173">
    <property type="protein sequence ID" value="VEB35117.1"/>
    <property type="molecule type" value="Genomic_DNA"/>
</dbReference>
<reference evidence="3 5" key="2">
    <citation type="submission" date="2018-12" db="EMBL/GenBank/DDBJ databases">
        <authorList>
            <consortium name="Pathogen Informatics"/>
        </authorList>
    </citation>
    <scope>NUCLEOTIDE SEQUENCE [LARGE SCALE GENOMIC DNA]</scope>
    <source>
        <strain evidence="3 5">NCTC11976</strain>
    </source>
</reference>
<evidence type="ECO:0000313" key="4">
    <source>
        <dbReference type="Proteomes" id="UP000054921"/>
    </source>
</evidence>
<sequence>MDRPAESNELLSQLMARLPELEWKISELGPFFSGKRLPKGLFRLDAEISGAACIAEIKADIHALGKQQNKRSAFYLAERIRQKINVLVVLCQMHQGKNKPEEKPSFGIKMLSTRRQWISDLETEVKTLEEQQQAMTKALEHLRHNPNANAILHLKAELGEVERRLTLAKETLNRAVS</sequence>
<evidence type="ECO:0000313" key="5">
    <source>
        <dbReference type="Proteomes" id="UP000277577"/>
    </source>
</evidence>
<dbReference type="RefSeq" id="WP_028381307.1">
    <property type="nucleotide sequence ID" value="NZ_CAAAIT010000004.1"/>
</dbReference>
<proteinExistence type="predicted"/>
<keyword evidence="5" id="KW-1185">Reference proteome</keyword>
<name>A0A0W0S5V9_9GAMM</name>
<dbReference type="PATRIC" id="fig|28084.5.peg.3558"/>
<dbReference type="OrthoDB" id="5649075at2"/>